<feature type="transmembrane region" description="Helical" evidence="5">
    <location>
        <begin position="6"/>
        <end position="25"/>
    </location>
</feature>
<keyword evidence="5" id="KW-0812">Transmembrane</keyword>
<dbReference type="PANTHER" id="PTHR43649:SF31">
    <property type="entry name" value="SN-GLYCEROL-3-PHOSPHATE-BINDING PERIPLASMIC PROTEIN UGPB"/>
    <property type="match status" value="1"/>
</dbReference>
<accession>A0ABS6EJU1</accession>
<comment type="subcellular location">
    <subcellularLocation>
        <location evidence="1">Cell envelope</location>
    </subcellularLocation>
</comment>
<evidence type="ECO:0000313" key="6">
    <source>
        <dbReference type="EMBL" id="MBU5485493.1"/>
    </source>
</evidence>
<name>A0ABS6EJU1_9CLOT</name>
<dbReference type="PANTHER" id="PTHR43649">
    <property type="entry name" value="ARABINOSE-BINDING PROTEIN-RELATED"/>
    <property type="match status" value="1"/>
</dbReference>
<evidence type="ECO:0000313" key="7">
    <source>
        <dbReference type="Proteomes" id="UP000726170"/>
    </source>
</evidence>
<dbReference type="InterPro" id="IPR006059">
    <property type="entry name" value="SBP"/>
</dbReference>
<dbReference type="InterPro" id="IPR050490">
    <property type="entry name" value="Bact_solute-bd_prot1"/>
</dbReference>
<keyword evidence="5" id="KW-0472">Membrane</keyword>
<keyword evidence="7" id="KW-1185">Reference proteome</keyword>
<evidence type="ECO:0000256" key="2">
    <source>
        <dbReference type="ARBA" id="ARBA00008520"/>
    </source>
</evidence>
<evidence type="ECO:0000256" key="4">
    <source>
        <dbReference type="ARBA" id="ARBA00022729"/>
    </source>
</evidence>
<keyword evidence="4" id="KW-0732">Signal</keyword>
<protein>
    <submittedName>
        <fullName evidence="6">Extracellular solute-binding protein</fullName>
    </submittedName>
</protein>
<sequence>MKNKKFLFYTGLVIILLVFSTIYRVKFYKSYSDDKAQLPPELKDKTIIRLWMKKSIISPTRSYQIEKFNNENKDNIHIIFSEYKEDYYNALRTTLASGYGPDIFEYGYTTLIKNNQIADLNSLGLDLKDVDKTSVISYKDMPIGVKLMENNAKLIWNKDLLKKAGLDPNKGPTTWEELIDYSMKIKKAFPEVTPFAFSIKEYEDMKTVIGQPSISKGSIYSTFWDYKKGEYNFNYAKDILNIYNKLYSSSLIDEDFDKKSKNQLRSEFYRGEIAMMISTFEDKGYFSNILPLSFETGIKDIIQVDGENKNKYYYTQNLNFLVVNSESIKDEKKKEGIKKVYEFLLSEEVNREILETRNALPVNLKNKSVKNDIYKEYNETANYHNETYDPTLFLSRNSRQEINVVLEAIKGSRSVDSAIEELNKEYKNYYNFAIEKEDFDFKYYIEK</sequence>
<reference evidence="6 7" key="1">
    <citation type="submission" date="2021-06" db="EMBL/GenBank/DDBJ databases">
        <authorList>
            <person name="Sun Q."/>
            <person name="Li D."/>
        </authorList>
    </citation>
    <scope>NUCLEOTIDE SEQUENCE [LARGE SCALE GENOMIC DNA]</scope>
    <source>
        <strain evidence="6 7">MSJ-11</strain>
    </source>
</reference>
<dbReference type="EMBL" id="JAHLQF010000003">
    <property type="protein sequence ID" value="MBU5485493.1"/>
    <property type="molecule type" value="Genomic_DNA"/>
</dbReference>
<keyword evidence="5" id="KW-1133">Transmembrane helix</keyword>
<proteinExistence type="inferred from homology"/>
<comment type="caution">
    <text evidence="6">The sequence shown here is derived from an EMBL/GenBank/DDBJ whole genome shotgun (WGS) entry which is preliminary data.</text>
</comment>
<comment type="similarity">
    <text evidence="2">Belongs to the bacterial solute-binding protein 1 family.</text>
</comment>
<dbReference type="Proteomes" id="UP000726170">
    <property type="component" value="Unassembled WGS sequence"/>
</dbReference>
<keyword evidence="3" id="KW-0813">Transport</keyword>
<organism evidence="6 7">
    <name type="scientific">Clostridium mobile</name>
    <dbReference type="NCBI Taxonomy" id="2841512"/>
    <lineage>
        <taxon>Bacteria</taxon>
        <taxon>Bacillati</taxon>
        <taxon>Bacillota</taxon>
        <taxon>Clostridia</taxon>
        <taxon>Eubacteriales</taxon>
        <taxon>Clostridiaceae</taxon>
        <taxon>Clostridium</taxon>
    </lineage>
</organism>
<evidence type="ECO:0000256" key="3">
    <source>
        <dbReference type="ARBA" id="ARBA00022448"/>
    </source>
</evidence>
<gene>
    <name evidence="6" type="ORF">KQI86_14320</name>
</gene>
<dbReference type="RefSeq" id="WP_216440035.1">
    <property type="nucleotide sequence ID" value="NZ_JAHLQF010000003.1"/>
</dbReference>
<dbReference type="Pfam" id="PF01547">
    <property type="entry name" value="SBP_bac_1"/>
    <property type="match status" value="1"/>
</dbReference>
<evidence type="ECO:0000256" key="5">
    <source>
        <dbReference type="SAM" id="Phobius"/>
    </source>
</evidence>
<evidence type="ECO:0000256" key="1">
    <source>
        <dbReference type="ARBA" id="ARBA00004196"/>
    </source>
</evidence>